<dbReference type="Proteomes" id="UP000187209">
    <property type="component" value="Unassembled WGS sequence"/>
</dbReference>
<accession>A0A1R2CBK5</accession>
<dbReference type="OrthoDB" id="8062037at2759"/>
<dbReference type="InterPro" id="IPR013083">
    <property type="entry name" value="Znf_RING/FYVE/PHD"/>
</dbReference>
<reference evidence="1 2" key="1">
    <citation type="submission" date="2016-11" db="EMBL/GenBank/DDBJ databases">
        <title>The macronuclear genome of Stentor coeruleus: a giant cell with tiny introns.</title>
        <authorList>
            <person name="Slabodnick M."/>
            <person name="Ruby J.G."/>
            <person name="Reiff S.B."/>
            <person name="Swart E.C."/>
            <person name="Gosai S."/>
            <person name="Prabakaran S."/>
            <person name="Witkowska E."/>
            <person name="Larue G.E."/>
            <person name="Fisher S."/>
            <person name="Freeman R.M."/>
            <person name="Gunawardena J."/>
            <person name="Chu W."/>
            <person name="Stover N.A."/>
            <person name="Gregory B.D."/>
            <person name="Nowacki M."/>
            <person name="Derisi J."/>
            <person name="Roy S.W."/>
            <person name="Marshall W.F."/>
            <person name="Sood P."/>
        </authorList>
    </citation>
    <scope>NUCLEOTIDE SEQUENCE [LARGE SCALE GENOMIC DNA]</scope>
    <source>
        <strain evidence="1">WM001</strain>
    </source>
</reference>
<dbReference type="SUPFAM" id="SSF57850">
    <property type="entry name" value="RING/U-box"/>
    <property type="match status" value="1"/>
</dbReference>
<sequence length="358" mass="42067">MDSKCPYCLDSYNITDKIQMTLTCLTHTICSDCLTFLLKSNSPVCPFDLTPIDKNILLSLCKTHNKQINALCKNHYLLLCQNCLQSHNNCNNLISNFATISNYIQNTLNNSYEKHHKEQEEFKNLFFNYNYIDIFHLFKNDSDNFFSEFGNLIPNKNFKDLAIPEKIEEIQKIHKIVNNREVEVIRKRDEEFESFLKLISCHNPNDKIAREIDIACVNSKIVQLFDKISENDLYDGEFSAVFENLDDDLKIISIGFICPNNRESMIYIDYFEINNMNSTPFVMNDIVLEENPGRICLDIDVREIIVKKRERVSIFINMRGFCNLFEGLVESEKYKVFDTEGRNYDFYFPILYFKVESI</sequence>
<organism evidence="1 2">
    <name type="scientific">Stentor coeruleus</name>
    <dbReference type="NCBI Taxonomy" id="5963"/>
    <lineage>
        <taxon>Eukaryota</taxon>
        <taxon>Sar</taxon>
        <taxon>Alveolata</taxon>
        <taxon>Ciliophora</taxon>
        <taxon>Postciliodesmatophora</taxon>
        <taxon>Heterotrichea</taxon>
        <taxon>Heterotrichida</taxon>
        <taxon>Stentoridae</taxon>
        <taxon>Stentor</taxon>
    </lineage>
</organism>
<dbReference type="AlphaFoldDB" id="A0A1R2CBK5"/>
<protein>
    <recommendedName>
        <fullName evidence="3">RING-type domain-containing protein</fullName>
    </recommendedName>
</protein>
<evidence type="ECO:0000313" key="1">
    <source>
        <dbReference type="EMBL" id="OMJ86383.1"/>
    </source>
</evidence>
<dbReference type="Gene3D" id="3.30.40.10">
    <property type="entry name" value="Zinc/RING finger domain, C3HC4 (zinc finger)"/>
    <property type="match status" value="1"/>
</dbReference>
<dbReference type="EMBL" id="MPUH01000207">
    <property type="protein sequence ID" value="OMJ86383.1"/>
    <property type="molecule type" value="Genomic_DNA"/>
</dbReference>
<gene>
    <name evidence="1" type="ORF">SteCoe_12109</name>
</gene>
<name>A0A1R2CBK5_9CILI</name>
<comment type="caution">
    <text evidence="1">The sequence shown here is derived from an EMBL/GenBank/DDBJ whole genome shotgun (WGS) entry which is preliminary data.</text>
</comment>
<proteinExistence type="predicted"/>
<keyword evidence="2" id="KW-1185">Reference proteome</keyword>
<evidence type="ECO:0008006" key="3">
    <source>
        <dbReference type="Google" id="ProtNLM"/>
    </source>
</evidence>
<evidence type="ECO:0000313" key="2">
    <source>
        <dbReference type="Proteomes" id="UP000187209"/>
    </source>
</evidence>